<gene>
    <name evidence="1" type="ORF">NDU88_003911</name>
</gene>
<evidence type="ECO:0000313" key="1">
    <source>
        <dbReference type="EMBL" id="KAJ1125482.1"/>
    </source>
</evidence>
<comment type="caution">
    <text evidence="1">The sequence shown here is derived from an EMBL/GenBank/DDBJ whole genome shotgun (WGS) entry which is preliminary data.</text>
</comment>
<reference evidence="1" key="1">
    <citation type="journal article" date="2022" name="bioRxiv">
        <title>Sequencing and chromosome-scale assembly of the giantPleurodeles waltlgenome.</title>
        <authorList>
            <person name="Brown T."/>
            <person name="Elewa A."/>
            <person name="Iarovenko S."/>
            <person name="Subramanian E."/>
            <person name="Araus A.J."/>
            <person name="Petzold A."/>
            <person name="Susuki M."/>
            <person name="Suzuki K.-i.T."/>
            <person name="Hayashi T."/>
            <person name="Toyoda A."/>
            <person name="Oliveira C."/>
            <person name="Osipova E."/>
            <person name="Leigh N.D."/>
            <person name="Simon A."/>
            <person name="Yun M.H."/>
        </authorList>
    </citation>
    <scope>NUCLEOTIDE SEQUENCE</scope>
    <source>
        <strain evidence="1">20211129_DDA</strain>
        <tissue evidence="1">Liver</tissue>
    </source>
</reference>
<dbReference type="Proteomes" id="UP001066276">
    <property type="component" value="Chromosome 7"/>
</dbReference>
<dbReference type="AlphaFoldDB" id="A0AAV7PDI1"/>
<dbReference type="EMBL" id="JANPWB010000011">
    <property type="protein sequence ID" value="KAJ1125482.1"/>
    <property type="molecule type" value="Genomic_DNA"/>
</dbReference>
<accession>A0AAV7PDI1</accession>
<organism evidence="1 2">
    <name type="scientific">Pleurodeles waltl</name>
    <name type="common">Iberian ribbed newt</name>
    <dbReference type="NCBI Taxonomy" id="8319"/>
    <lineage>
        <taxon>Eukaryota</taxon>
        <taxon>Metazoa</taxon>
        <taxon>Chordata</taxon>
        <taxon>Craniata</taxon>
        <taxon>Vertebrata</taxon>
        <taxon>Euteleostomi</taxon>
        <taxon>Amphibia</taxon>
        <taxon>Batrachia</taxon>
        <taxon>Caudata</taxon>
        <taxon>Salamandroidea</taxon>
        <taxon>Salamandridae</taxon>
        <taxon>Pleurodelinae</taxon>
        <taxon>Pleurodeles</taxon>
    </lineage>
</organism>
<evidence type="ECO:0000313" key="2">
    <source>
        <dbReference type="Proteomes" id="UP001066276"/>
    </source>
</evidence>
<name>A0AAV7PDI1_PLEWA</name>
<keyword evidence="2" id="KW-1185">Reference proteome</keyword>
<proteinExistence type="predicted"/>
<sequence length="93" mass="10601">MHAAGVRIVRGLDNQRCRPAHDVTPSNVGMTNGPVPEWLQLRRGFPAVAQGRRFLEWEYQRSPMSCSEMFVGHQCHRVRLRSLDQGAESVMIQ</sequence>
<protein>
    <submittedName>
        <fullName evidence="1">Uncharacterized protein</fullName>
    </submittedName>
</protein>